<dbReference type="EMBL" id="PFEK01000011">
    <property type="protein sequence ID" value="PJE67746.1"/>
    <property type="molecule type" value="Genomic_DNA"/>
</dbReference>
<dbReference type="AlphaFoldDB" id="A0A2M8L4D6"/>
<reference evidence="2" key="1">
    <citation type="submission" date="2017-09" db="EMBL/GenBank/DDBJ databases">
        <title>Depth-based differentiation of microbial function through sediment-hosted aquifers and enrichment of novel symbionts in the deep terrestrial subsurface.</title>
        <authorList>
            <person name="Probst A.J."/>
            <person name="Ladd B."/>
            <person name="Jarett J.K."/>
            <person name="Geller-Mcgrath D.E."/>
            <person name="Sieber C.M.K."/>
            <person name="Emerson J.B."/>
            <person name="Anantharaman K."/>
            <person name="Thomas B.C."/>
            <person name="Malmstrom R."/>
            <person name="Stieglmeier M."/>
            <person name="Klingl A."/>
            <person name="Woyke T."/>
            <person name="Ryan C.M."/>
            <person name="Banfield J.F."/>
        </authorList>
    </citation>
    <scope>NUCLEOTIDE SEQUENCE [LARGE SCALE GENOMIC DNA]</scope>
</reference>
<comment type="caution">
    <text evidence="1">The sequence shown here is derived from an EMBL/GenBank/DDBJ whole genome shotgun (WGS) entry which is preliminary data.</text>
</comment>
<evidence type="ECO:0000313" key="2">
    <source>
        <dbReference type="Proteomes" id="UP000231474"/>
    </source>
</evidence>
<protein>
    <submittedName>
        <fullName evidence="1">Uncharacterized protein</fullName>
    </submittedName>
</protein>
<accession>A0A2M8L4D6</accession>
<name>A0A2M8L4D6_9BACT</name>
<gene>
    <name evidence="1" type="ORF">COU95_00685</name>
</gene>
<organism evidence="1 2">
    <name type="scientific">Candidatus Shapirobacteria bacterium CG10_big_fil_rev_8_21_14_0_10_40_9</name>
    <dbReference type="NCBI Taxonomy" id="1974888"/>
    <lineage>
        <taxon>Bacteria</taxon>
        <taxon>Candidatus Shapironibacteriota</taxon>
    </lineage>
</organism>
<dbReference type="Proteomes" id="UP000231474">
    <property type="component" value="Unassembled WGS sequence"/>
</dbReference>
<proteinExistence type="predicted"/>
<sequence>MSNETGEVSKTQELQVVSEVVEKKFTTAAREFLEFLRTQSLGSEALQYLRFSENDIRTRTDALRALIPLMEAFAQSPEKFNICDFHLKIEYPSLRGRWGCDKEIWVLRRLEDPEPSNDPDNPTLQFGFMILEEKVSIEEIKQIEDDLKFRKSPREILEVKDERIPGKKLILFAAGVYRERAVEKTDYYAGVQYECSSVFEQCFKPDGVVLTGGEPYKTPFALTEVRITKEEAEILGKFFRGIKVPG</sequence>
<evidence type="ECO:0000313" key="1">
    <source>
        <dbReference type="EMBL" id="PJE67746.1"/>
    </source>
</evidence>